<evidence type="ECO:0000313" key="3">
    <source>
        <dbReference type="Proteomes" id="UP001169719"/>
    </source>
</evidence>
<gene>
    <name evidence="2" type="ORF">QWJ08_21695</name>
</gene>
<dbReference type="Proteomes" id="UP001169719">
    <property type="component" value="Unassembled WGS sequence"/>
</dbReference>
<evidence type="ECO:0008006" key="4">
    <source>
        <dbReference type="Google" id="ProtNLM"/>
    </source>
</evidence>
<name>A0ABT7Y7D6_9VIBR</name>
<keyword evidence="1" id="KW-0472">Membrane</keyword>
<sequence length="171" mass="19010">MSIVKQRGLALVDIGIGMIVLLTALTLTYRLVYGVGDMVMKKYEIDNFAEHVFDGMEFAFWDNFAETRCLTPPTITLSSLESDRFIRSEYIEDTWFTASEASIEFVENPNSILPTALQIVVPIIANSKYAMNTKYSAGMDSSGDLILKRPISPTISSKLRLNMTSSGCDSL</sequence>
<dbReference type="EMBL" id="JAUEOZ010000003">
    <property type="protein sequence ID" value="MDN2483973.1"/>
    <property type="molecule type" value="Genomic_DNA"/>
</dbReference>
<reference evidence="2" key="1">
    <citation type="submission" date="2024-05" db="EMBL/GenBank/DDBJ databases">
        <title>Genome Sequences of Four Agar- Degrading Marine Bacteria.</title>
        <authorList>
            <person name="Phillips E.K."/>
            <person name="Shaffer J.C."/>
            <person name="Henson M.W."/>
            <person name="Temperton B."/>
            <person name="Thrash C.J."/>
            <person name="Martin M.O."/>
        </authorList>
    </citation>
    <scope>NUCLEOTIDE SEQUENCE</scope>
    <source>
        <strain evidence="2">EKP203</strain>
    </source>
</reference>
<accession>A0ABT7Y7D6</accession>
<proteinExistence type="predicted"/>
<keyword evidence="3" id="KW-1185">Reference proteome</keyword>
<dbReference type="RefSeq" id="WP_289964159.1">
    <property type="nucleotide sequence ID" value="NZ_JAUEOZ010000003.1"/>
</dbReference>
<evidence type="ECO:0000313" key="2">
    <source>
        <dbReference type="EMBL" id="MDN2483973.1"/>
    </source>
</evidence>
<keyword evidence="1" id="KW-1133">Transmembrane helix</keyword>
<feature type="transmembrane region" description="Helical" evidence="1">
    <location>
        <begin position="12"/>
        <end position="32"/>
    </location>
</feature>
<keyword evidence="1" id="KW-0812">Transmembrane</keyword>
<protein>
    <recommendedName>
        <fullName evidence="4">Pilus assembly protein</fullName>
    </recommendedName>
</protein>
<comment type="caution">
    <text evidence="2">The sequence shown here is derived from an EMBL/GenBank/DDBJ whole genome shotgun (WGS) entry which is preliminary data.</text>
</comment>
<evidence type="ECO:0000256" key="1">
    <source>
        <dbReference type="SAM" id="Phobius"/>
    </source>
</evidence>
<organism evidence="2 3">
    <name type="scientific">Vibrio agarivorans</name>
    <dbReference type="NCBI Taxonomy" id="153622"/>
    <lineage>
        <taxon>Bacteria</taxon>
        <taxon>Pseudomonadati</taxon>
        <taxon>Pseudomonadota</taxon>
        <taxon>Gammaproteobacteria</taxon>
        <taxon>Vibrionales</taxon>
        <taxon>Vibrionaceae</taxon>
        <taxon>Vibrio</taxon>
    </lineage>
</organism>